<feature type="region of interest" description="Disordered" evidence="1">
    <location>
        <begin position="1"/>
        <end position="30"/>
    </location>
</feature>
<evidence type="ECO:0000313" key="2">
    <source>
        <dbReference type="EMBL" id="PPR99253.1"/>
    </source>
</evidence>
<evidence type="ECO:0000256" key="1">
    <source>
        <dbReference type="SAM" id="MobiDB-lite"/>
    </source>
</evidence>
<dbReference type="Proteomes" id="UP000239757">
    <property type="component" value="Unassembled WGS sequence"/>
</dbReference>
<sequence>MREKTTVQEAVGRIGSFEDEGRKRRKQGKDEEWLIGAEGAEPNPEIGFPVIVLARNREENTLIQDGKEMASVLYTYRSCVKALPQGVCWNTQFEIQKLSAETEAASIYSGFWF</sequence>
<accession>A0A2P5X7E1</accession>
<reference evidence="2 3" key="1">
    <citation type="submission" date="2015-01" db="EMBL/GenBank/DDBJ databases">
        <title>Genome of allotetraploid Gossypium barbadense reveals genomic plasticity and fiber elongation in cotton evolution.</title>
        <authorList>
            <person name="Chen X."/>
            <person name="Liu X."/>
            <person name="Zhao B."/>
            <person name="Zheng H."/>
            <person name="Hu Y."/>
            <person name="Lu G."/>
            <person name="Yang C."/>
            <person name="Chen J."/>
            <person name="Shan C."/>
            <person name="Zhang L."/>
            <person name="Zhou Y."/>
            <person name="Wang L."/>
            <person name="Guo W."/>
            <person name="Bai Y."/>
            <person name="Ruan J."/>
            <person name="Shangguan X."/>
            <person name="Mao Y."/>
            <person name="Jiang J."/>
            <person name="Zhu Y."/>
            <person name="Lei J."/>
            <person name="Kang H."/>
            <person name="Chen S."/>
            <person name="He X."/>
            <person name="Wang R."/>
            <person name="Wang Y."/>
            <person name="Chen J."/>
            <person name="Wang L."/>
            <person name="Yu S."/>
            <person name="Wang B."/>
            <person name="Wei J."/>
            <person name="Song S."/>
            <person name="Lu X."/>
            <person name="Gao Z."/>
            <person name="Gu W."/>
            <person name="Deng X."/>
            <person name="Ma D."/>
            <person name="Wang S."/>
            <person name="Liang W."/>
            <person name="Fang L."/>
            <person name="Cai C."/>
            <person name="Zhu X."/>
            <person name="Zhou B."/>
            <person name="Zhang Y."/>
            <person name="Chen Z."/>
            <person name="Xu S."/>
            <person name="Zhu R."/>
            <person name="Wang S."/>
            <person name="Zhang T."/>
            <person name="Zhao G."/>
        </authorList>
    </citation>
    <scope>NUCLEOTIDE SEQUENCE [LARGE SCALE GENOMIC DNA]</scope>
    <source>
        <strain evidence="3">cv. Xinhai21</strain>
        <tissue evidence="2">Leaf</tissue>
    </source>
</reference>
<protein>
    <submittedName>
        <fullName evidence="2">Uncharacterized protein</fullName>
    </submittedName>
</protein>
<dbReference type="AlphaFoldDB" id="A0A2P5X7E1"/>
<organism evidence="2 3">
    <name type="scientific">Gossypium barbadense</name>
    <name type="common">Sea Island cotton</name>
    <name type="synonym">Hibiscus barbadensis</name>
    <dbReference type="NCBI Taxonomy" id="3634"/>
    <lineage>
        <taxon>Eukaryota</taxon>
        <taxon>Viridiplantae</taxon>
        <taxon>Streptophyta</taxon>
        <taxon>Embryophyta</taxon>
        <taxon>Tracheophyta</taxon>
        <taxon>Spermatophyta</taxon>
        <taxon>Magnoliopsida</taxon>
        <taxon>eudicotyledons</taxon>
        <taxon>Gunneridae</taxon>
        <taxon>Pentapetalae</taxon>
        <taxon>rosids</taxon>
        <taxon>malvids</taxon>
        <taxon>Malvales</taxon>
        <taxon>Malvaceae</taxon>
        <taxon>Malvoideae</taxon>
        <taxon>Gossypium</taxon>
    </lineage>
</organism>
<proteinExistence type="predicted"/>
<gene>
    <name evidence="2" type="ORF">GOBAR_AA21410</name>
</gene>
<dbReference type="EMBL" id="KZ665520">
    <property type="protein sequence ID" value="PPR99253.1"/>
    <property type="molecule type" value="Genomic_DNA"/>
</dbReference>
<name>A0A2P5X7E1_GOSBA</name>
<dbReference type="OrthoDB" id="780303at2759"/>
<evidence type="ECO:0000313" key="3">
    <source>
        <dbReference type="Proteomes" id="UP000239757"/>
    </source>
</evidence>